<feature type="domain" description="SRP54-type proteins GTP-binding" evidence="3">
    <location>
        <begin position="1"/>
        <end position="110"/>
    </location>
</feature>
<dbReference type="EMBL" id="JASCZI010061582">
    <property type="protein sequence ID" value="MED6139063.1"/>
    <property type="molecule type" value="Genomic_DNA"/>
</dbReference>
<evidence type="ECO:0000313" key="5">
    <source>
        <dbReference type="Proteomes" id="UP001341840"/>
    </source>
</evidence>
<evidence type="ECO:0000256" key="1">
    <source>
        <dbReference type="ARBA" id="ARBA00022741"/>
    </source>
</evidence>
<name>A0ABU6SSY3_9FABA</name>
<dbReference type="PANTHER" id="PTHR13617:SF14">
    <property type="entry name" value="PROTEIN ABHD18"/>
    <property type="match status" value="1"/>
</dbReference>
<evidence type="ECO:0000256" key="2">
    <source>
        <dbReference type="ARBA" id="ARBA00023134"/>
    </source>
</evidence>
<evidence type="ECO:0000259" key="3">
    <source>
        <dbReference type="SMART" id="SM00962"/>
    </source>
</evidence>
<proteinExistence type="predicted"/>
<dbReference type="InterPro" id="IPR027417">
    <property type="entry name" value="P-loop_NTPase"/>
</dbReference>
<accession>A0ABU6SSY3</accession>
<reference evidence="4 5" key="1">
    <citation type="journal article" date="2023" name="Plants (Basel)">
        <title>Bridging the Gap: Combining Genomics and Transcriptomics Approaches to Understand Stylosanthes scabra, an Orphan Legume from the Brazilian Caatinga.</title>
        <authorList>
            <person name="Ferreira-Neto J.R.C."/>
            <person name="da Silva M.D."/>
            <person name="Binneck E."/>
            <person name="de Melo N.F."/>
            <person name="da Silva R.H."/>
            <person name="de Melo A.L.T.M."/>
            <person name="Pandolfi V."/>
            <person name="Bustamante F.O."/>
            <person name="Brasileiro-Vidal A.C."/>
            <person name="Benko-Iseppon A.M."/>
        </authorList>
    </citation>
    <scope>NUCLEOTIDE SEQUENCE [LARGE SCALE GENOMIC DNA]</scope>
    <source>
        <tissue evidence="4">Leaves</tissue>
    </source>
</reference>
<dbReference type="SMART" id="SM00962">
    <property type="entry name" value="SRP54"/>
    <property type="match status" value="1"/>
</dbReference>
<evidence type="ECO:0000313" key="4">
    <source>
        <dbReference type="EMBL" id="MED6139063.1"/>
    </source>
</evidence>
<comment type="caution">
    <text evidence="4">The sequence shown here is derived from an EMBL/GenBank/DDBJ whole genome shotgun (WGS) entry which is preliminary data.</text>
</comment>
<dbReference type="Proteomes" id="UP001341840">
    <property type="component" value="Unassembled WGS sequence"/>
</dbReference>
<dbReference type="InterPro" id="IPR019149">
    <property type="entry name" value="ABHD18"/>
</dbReference>
<dbReference type="Pfam" id="PF09752">
    <property type="entry name" value="ABHD18"/>
    <property type="match status" value="1"/>
</dbReference>
<organism evidence="4 5">
    <name type="scientific">Stylosanthes scabra</name>
    <dbReference type="NCBI Taxonomy" id="79078"/>
    <lineage>
        <taxon>Eukaryota</taxon>
        <taxon>Viridiplantae</taxon>
        <taxon>Streptophyta</taxon>
        <taxon>Embryophyta</taxon>
        <taxon>Tracheophyta</taxon>
        <taxon>Spermatophyta</taxon>
        <taxon>Magnoliopsida</taxon>
        <taxon>eudicotyledons</taxon>
        <taxon>Gunneridae</taxon>
        <taxon>Pentapetalae</taxon>
        <taxon>rosids</taxon>
        <taxon>fabids</taxon>
        <taxon>Fabales</taxon>
        <taxon>Fabaceae</taxon>
        <taxon>Papilionoideae</taxon>
        <taxon>50 kb inversion clade</taxon>
        <taxon>dalbergioids sensu lato</taxon>
        <taxon>Dalbergieae</taxon>
        <taxon>Pterocarpus clade</taxon>
        <taxon>Stylosanthes</taxon>
    </lineage>
</organism>
<keyword evidence="1" id="KW-0547">Nucleotide-binding</keyword>
<sequence length="198" mass="21899">MEFTNDQFDCSSLVQEGEYHNLVDSTRHGLQDKFEEMQLVLDGATCLNMLPQAREFEEVGGGTSLILTKLDGSVKGGCVTHIRLGIPVKFVGVGEPVEDDADAFVNAISFPLFLVGTIPTSPWYYLYDSVHLPRSERIILQDDGYIPKHSVLELQKAWTGSEVRWVTGGHVSSFLLHNGEFRRAIVDSLDGLPGKESS</sequence>
<keyword evidence="2" id="KW-0342">GTP-binding</keyword>
<protein>
    <recommendedName>
        <fullName evidence="3">SRP54-type proteins GTP-binding domain-containing protein</fullName>
    </recommendedName>
</protein>
<keyword evidence="5" id="KW-1185">Reference proteome</keyword>
<gene>
    <name evidence="4" type="ORF">PIB30_080339</name>
</gene>
<dbReference type="PANTHER" id="PTHR13617">
    <property type="entry name" value="PROTEIN ABHD18"/>
    <property type="match status" value="1"/>
</dbReference>
<dbReference type="InterPro" id="IPR000897">
    <property type="entry name" value="SRP54_GTPase_dom"/>
</dbReference>
<dbReference type="Gene3D" id="3.40.50.300">
    <property type="entry name" value="P-loop containing nucleotide triphosphate hydrolases"/>
    <property type="match status" value="1"/>
</dbReference>
<dbReference type="Pfam" id="PF00448">
    <property type="entry name" value="SRP54"/>
    <property type="match status" value="1"/>
</dbReference>